<evidence type="ECO:0000259" key="7">
    <source>
        <dbReference type="Pfam" id="PF00082"/>
    </source>
</evidence>
<evidence type="ECO:0000256" key="6">
    <source>
        <dbReference type="SAM" id="MobiDB-lite"/>
    </source>
</evidence>
<proteinExistence type="inferred from homology"/>
<keyword evidence="4 5" id="KW-0720">Serine protease</keyword>
<dbReference type="CDD" id="cd04847">
    <property type="entry name" value="Peptidases_S8_Subtilisin_like_2"/>
    <property type="match status" value="1"/>
</dbReference>
<dbReference type="PANTHER" id="PTHR43806">
    <property type="entry name" value="PEPTIDASE S8"/>
    <property type="match status" value="1"/>
</dbReference>
<evidence type="ECO:0000256" key="1">
    <source>
        <dbReference type="ARBA" id="ARBA00011073"/>
    </source>
</evidence>
<feature type="active site" description="Charge relay system" evidence="5">
    <location>
        <position position="573"/>
    </location>
</feature>
<dbReference type="Proteomes" id="UP001482513">
    <property type="component" value="Unassembled WGS sequence"/>
</dbReference>
<dbReference type="EMBL" id="JAMPKX010000001">
    <property type="protein sequence ID" value="MEP0945924.1"/>
    <property type="molecule type" value="Genomic_DNA"/>
</dbReference>
<dbReference type="InterPro" id="IPR034074">
    <property type="entry name" value="Y4bN_pept_dom"/>
</dbReference>
<protein>
    <submittedName>
        <fullName evidence="8">S8 family peptidase</fullName>
    </submittedName>
</protein>
<feature type="compositionally biased region" description="Polar residues" evidence="6">
    <location>
        <begin position="44"/>
        <end position="56"/>
    </location>
</feature>
<dbReference type="Gene3D" id="3.40.50.200">
    <property type="entry name" value="Peptidase S8/S53 domain"/>
    <property type="match status" value="1"/>
</dbReference>
<dbReference type="InterPro" id="IPR050131">
    <property type="entry name" value="Peptidase_S8_subtilisin-like"/>
</dbReference>
<feature type="active site" description="Charge relay system" evidence="5">
    <location>
        <position position="284"/>
    </location>
</feature>
<gene>
    <name evidence="8" type="ORF">NC992_03470</name>
</gene>
<feature type="active site" description="Charge relay system" evidence="5">
    <location>
        <position position="317"/>
    </location>
</feature>
<evidence type="ECO:0000256" key="4">
    <source>
        <dbReference type="ARBA" id="ARBA00022825"/>
    </source>
</evidence>
<name>A0ABV0JZG9_9CYAN</name>
<dbReference type="InterPro" id="IPR036852">
    <property type="entry name" value="Peptidase_S8/S53_dom_sf"/>
</dbReference>
<feature type="region of interest" description="Disordered" evidence="6">
    <location>
        <begin position="1"/>
        <end position="56"/>
    </location>
</feature>
<organism evidence="8 9">
    <name type="scientific">Leptolyngbya subtilissima DQ-A4</name>
    <dbReference type="NCBI Taxonomy" id="2933933"/>
    <lineage>
        <taxon>Bacteria</taxon>
        <taxon>Bacillati</taxon>
        <taxon>Cyanobacteriota</taxon>
        <taxon>Cyanophyceae</taxon>
        <taxon>Leptolyngbyales</taxon>
        <taxon>Leptolyngbyaceae</taxon>
        <taxon>Leptolyngbya group</taxon>
        <taxon>Leptolyngbya</taxon>
    </lineage>
</organism>
<sequence>MPIERGDGQFSHIRFQRVPNFQPDRRRRPFTPRRPPSPSDRTSHAQSVSFGFSQASEQVTETRQRIGIDPNRLFVLEFSSLNLDIRDAIERYQAWIVDEYDERDGDDRNYRFLIQFPTETSRQLFVRDLQLYREESDSTETLPPGMRRDFFDALQMPIRTPSREERMGIRLRQEGLPEQDLFYLDVDFWHPPTQAETRELRDAIRGLCERLGGRRIEEVQTSSLLLAKIQANRRLAEALLDLDLVARVDLPPRLAPAYSAVFNTDSPLTLPMPSDDDPMVCVVDSGVLSGHPFLVNWVIEERDFGTGEDTPTDLNGHGTSVAGLVVYGRVADCLESQTWQPQVKICSAKVLLNDAFGTPVFPDDRRVEAITEEAIRYFAAERQCKIFNLSVGISYEVYGDGRQFAWAEKLDELTRELDVVIVVSSGNHSDPPMPEEGLTREQFQAAVRDQLISDPAQRLCNPATAALALTVGAIASSDALGCEDTDGGVRLRDAFAAAPANAPPPFTRVGPGYASSASYPPVKPDLVGHGGNYALQTIAGGAPRWNRLTVNLGEPTLCLENNGQFVSSQVGTSFAAPHVAHAAAMAMASLTATLGRQPSANLIRALVGSSAATPNCPEGWLGGEDEKLRLVGYGLCNVNELIWSRQNAVRLIAMDVLEEDKLHVYRVPIPDVFMTTRGRRGISVALAYDPPVRASRREYLARTLQVEVLQGLTTNEVETYRAKQDNQGDLSLPARAKLDLRPPRERLQWSTLQVRHRSWPRKQFPVAEGESEPAVHVVVRCQQRFPTDDLPQGYGLVATFWHESQQVELYQALRNRITVEPTKIRVRG</sequence>
<evidence type="ECO:0000313" key="9">
    <source>
        <dbReference type="Proteomes" id="UP001482513"/>
    </source>
</evidence>
<evidence type="ECO:0000313" key="8">
    <source>
        <dbReference type="EMBL" id="MEP0945924.1"/>
    </source>
</evidence>
<keyword evidence="3 5" id="KW-0378">Hydrolase</keyword>
<comment type="similarity">
    <text evidence="1 5">Belongs to the peptidase S8 family.</text>
</comment>
<dbReference type="Pfam" id="PF00082">
    <property type="entry name" value="Peptidase_S8"/>
    <property type="match status" value="1"/>
</dbReference>
<keyword evidence="2 5" id="KW-0645">Protease</keyword>
<feature type="domain" description="Peptidase S8/S53" evidence="7">
    <location>
        <begin position="277"/>
        <end position="633"/>
    </location>
</feature>
<evidence type="ECO:0000256" key="3">
    <source>
        <dbReference type="ARBA" id="ARBA00022801"/>
    </source>
</evidence>
<dbReference type="SUPFAM" id="SSF52743">
    <property type="entry name" value="Subtilisin-like"/>
    <property type="match status" value="1"/>
</dbReference>
<evidence type="ECO:0000256" key="5">
    <source>
        <dbReference type="PROSITE-ProRule" id="PRU01240"/>
    </source>
</evidence>
<dbReference type="RefSeq" id="WP_190699442.1">
    <property type="nucleotide sequence ID" value="NZ_JAMPKX010000001.1"/>
</dbReference>
<dbReference type="InterPro" id="IPR015500">
    <property type="entry name" value="Peptidase_S8_subtilisin-rel"/>
</dbReference>
<dbReference type="PANTHER" id="PTHR43806:SF11">
    <property type="entry name" value="CEREVISIN-RELATED"/>
    <property type="match status" value="1"/>
</dbReference>
<reference evidence="8 9" key="1">
    <citation type="submission" date="2022-04" db="EMBL/GenBank/DDBJ databases">
        <title>Positive selection, recombination, and allopatry shape intraspecific diversity of widespread and dominant cyanobacteria.</title>
        <authorList>
            <person name="Wei J."/>
            <person name="Shu W."/>
            <person name="Hu C."/>
        </authorList>
    </citation>
    <scope>NUCLEOTIDE SEQUENCE [LARGE SCALE GENOMIC DNA]</scope>
    <source>
        <strain evidence="8 9">DQ-A4</strain>
    </source>
</reference>
<dbReference type="PROSITE" id="PS51892">
    <property type="entry name" value="SUBTILASE"/>
    <property type="match status" value="1"/>
</dbReference>
<dbReference type="PRINTS" id="PR00723">
    <property type="entry name" value="SUBTILISIN"/>
</dbReference>
<accession>A0ABV0JZG9</accession>
<keyword evidence="9" id="KW-1185">Reference proteome</keyword>
<comment type="caution">
    <text evidence="8">The sequence shown here is derived from an EMBL/GenBank/DDBJ whole genome shotgun (WGS) entry which is preliminary data.</text>
</comment>
<dbReference type="InterPro" id="IPR000209">
    <property type="entry name" value="Peptidase_S8/S53_dom"/>
</dbReference>
<evidence type="ECO:0000256" key="2">
    <source>
        <dbReference type="ARBA" id="ARBA00022670"/>
    </source>
</evidence>